<feature type="region of interest" description="Disordered" evidence="1">
    <location>
        <begin position="35"/>
        <end position="132"/>
    </location>
</feature>
<evidence type="ECO:0000313" key="2">
    <source>
        <dbReference type="EMBL" id="KAJ8021939.1"/>
    </source>
</evidence>
<keyword evidence="3" id="KW-1185">Reference proteome</keyword>
<dbReference type="EMBL" id="JAIZAY010000021">
    <property type="protein sequence ID" value="KAJ8021939.1"/>
    <property type="molecule type" value="Genomic_DNA"/>
</dbReference>
<reference evidence="2" key="1">
    <citation type="submission" date="2021-10" db="EMBL/GenBank/DDBJ databases">
        <title>Tropical sea cucumber genome reveals ecological adaptation and Cuvierian tubules defense mechanism.</title>
        <authorList>
            <person name="Chen T."/>
        </authorList>
    </citation>
    <scope>NUCLEOTIDE SEQUENCE</scope>
    <source>
        <strain evidence="2">Nanhai2018</strain>
        <tissue evidence="2">Muscle</tissue>
    </source>
</reference>
<accession>A0A9Q0YH29</accession>
<sequence>MNEEIPVYEVQLESGQGRKRVLYRNLLLQCNELPLDTTPTKVPRKASSSKVPHAHSQPEESEEDHHSSDSNSENDMGYIYRDSHVTQNPPDDHNDSPDRQTRRSQRDRRPKRLFTYDRLGSPTQTQSISAARSPEFSVFKVSQQPPPQHYWGAGDQTNYMVPQGMVGLPYTSAVGQTNSCWIPYVIQEQCKNDEEYHSNQPYHHNVNSYYSSVV</sequence>
<feature type="compositionally biased region" description="Basic and acidic residues" evidence="1">
    <location>
        <begin position="90"/>
        <end position="101"/>
    </location>
</feature>
<feature type="compositionally biased region" description="Polar residues" evidence="1">
    <location>
        <begin position="121"/>
        <end position="130"/>
    </location>
</feature>
<feature type="compositionally biased region" description="Basic residues" evidence="1">
    <location>
        <begin position="102"/>
        <end position="112"/>
    </location>
</feature>
<evidence type="ECO:0000313" key="3">
    <source>
        <dbReference type="Proteomes" id="UP001152320"/>
    </source>
</evidence>
<gene>
    <name evidence="2" type="ORF">HOLleu_39284</name>
</gene>
<proteinExistence type="predicted"/>
<dbReference type="AlphaFoldDB" id="A0A9Q0YH29"/>
<organism evidence="2 3">
    <name type="scientific">Holothuria leucospilota</name>
    <name type="common">Black long sea cucumber</name>
    <name type="synonym">Mertensiothuria leucospilota</name>
    <dbReference type="NCBI Taxonomy" id="206669"/>
    <lineage>
        <taxon>Eukaryota</taxon>
        <taxon>Metazoa</taxon>
        <taxon>Echinodermata</taxon>
        <taxon>Eleutherozoa</taxon>
        <taxon>Echinozoa</taxon>
        <taxon>Holothuroidea</taxon>
        <taxon>Aspidochirotacea</taxon>
        <taxon>Aspidochirotida</taxon>
        <taxon>Holothuriidae</taxon>
        <taxon>Holothuria</taxon>
    </lineage>
</organism>
<protein>
    <submittedName>
        <fullName evidence="2">Uncharacterized protein</fullName>
    </submittedName>
</protein>
<comment type="caution">
    <text evidence="2">The sequence shown here is derived from an EMBL/GenBank/DDBJ whole genome shotgun (WGS) entry which is preliminary data.</text>
</comment>
<dbReference type="Proteomes" id="UP001152320">
    <property type="component" value="Chromosome 21"/>
</dbReference>
<name>A0A9Q0YH29_HOLLE</name>
<evidence type="ECO:0000256" key="1">
    <source>
        <dbReference type="SAM" id="MobiDB-lite"/>
    </source>
</evidence>